<sequence>MPSNDQHDQLLTPDQVADYLQIGTGHLANCRSRGTSPIPYVRVGNRIRYRQSDVHAYIEARTVNA</sequence>
<dbReference type="Proteomes" id="UP000559182">
    <property type="component" value="Unassembled WGS sequence"/>
</dbReference>
<dbReference type="RefSeq" id="WP_183319431.1">
    <property type="nucleotide sequence ID" value="NZ_JACHVQ010000001.1"/>
</dbReference>
<dbReference type="InterPro" id="IPR010093">
    <property type="entry name" value="SinI_DNA-bd"/>
</dbReference>
<dbReference type="InterPro" id="IPR009061">
    <property type="entry name" value="DNA-bd_dom_put_sf"/>
</dbReference>
<accession>A0A839N4X9</accession>
<dbReference type="Pfam" id="PF12728">
    <property type="entry name" value="HTH_17"/>
    <property type="match status" value="1"/>
</dbReference>
<dbReference type="AlphaFoldDB" id="A0A839N4X9"/>
<evidence type="ECO:0000313" key="3">
    <source>
        <dbReference type="Proteomes" id="UP000559182"/>
    </source>
</evidence>
<comment type="caution">
    <text evidence="2">The sequence shown here is derived from an EMBL/GenBank/DDBJ whole genome shotgun (WGS) entry which is preliminary data.</text>
</comment>
<protein>
    <submittedName>
        <fullName evidence="2">Excisionase family DNA binding protein</fullName>
    </submittedName>
</protein>
<gene>
    <name evidence="2" type="ORF">FHU39_001108</name>
</gene>
<dbReference type="GO" id="GO:0003677">
    <property type="term" value="F:DNA binding"/>
    <property type="evidence" value="ECO:0007669"/>
    <property type="project" value="InterPro"/>
</dbReference>
<name>A0A839N4X9_9MICO</name>
<feature type="domain" description="Helix-turn-helix" evidence="1">
    <location>
        <begin position="10"/>
        <end position="61"/>
    </location>
</feature>
<proteinExistence type="predicted"/>
<keyword evidence="3" id="KW-1185">Reference proteome</keyword>
<reference evidence="2 3" key="1">
    <citation type="submission" date="2020-08" db="EMBL/GenBank/DDBJ databases">
        <title>Sequencing the genomes of 1000 actinobacteria strains.</title>
        <authorList>
            <person name="Klenk H.-P."/>
        </authorList>
    </citation>
    <scope>NUCLEOTIDE SEQUENCE [LARGE SCALE GENOMIC DNA]</scope>
    <source>
        <strain evidence="2 3">DSM 105369</strain>
    </source>
</reference>
<dbReference type="NCBIfam" id="TIGR01764">
    <property type="entry name" value="excise"/>
    <property type="match status" value="1"/>
</dbReference>
<dbReference type="SUPFAM" id="SSF46955">
    <property type="entry name" value="Putative DNA-binding domain"/>
    <property type="match status" value="1"/>
</dbReference>
<dbReference type="EMBL" id="JACHVQ010000001">
    <property type="protein sequence ID" value="MBB2891124.1"/>
    <property type="molecule type" value="Genomic_DNA"/>
</dbReference>
<dbReference type="InterPro" id="IPR041657">
    <property type="entry name" value="HTH_17"/>
</dbReference>
<organism evidence="2 3">
    <name type="scientific">Flexivirga oryzae</name>
    <dbReference type="NCBI Taxonomy" id="1794944"/>
    <lineage>
        <taxon>Bacteria</taxon>
        <taxon>Bacillati</taxon>
        <taxon>Actinomycetota</taxon>
        <taxon>Actinomycetes</taxon>
        <taxon>Micrococcales</taxon>
        <taxon>Dermacoccaceae</taxon>
        <taxon>Flexivirga</taxon>
    </lineage>
</organism>
<evidence type="ECO:0000259" key="1">
    <source>
        <dbReference type="Pfam" id="PF12728"/>
    </source>
</evidence>
<evidence type="ECO:0000313" key="2">
    <source>
        <dbReference type="EMBL" id="MBB2891124.1"/>
    </source>
</evidence>